<sequence length="463" mass="51722">MNTSYKVKFWEIRPNKSAVKSGKTISYTVRWTVAGREKSKTYEKSAQAKNWLSDLRQAAKNGEPFDIETGLPVSMLKAKEARTVFDFVRAYIDMKWPHAASKSRDSMSDALATVLPALTKDMPGRPDAQTLRRALRKYALLPEDRRPPVPLDMTKALRWLESASLSVQDLNETKVLRPALDALTLCLDGSKAGANTIKRKRAVLHHVLEYAVELEELPSNPLHRVKWSPPKTTETVDPRVVVNPRQARELLTAVTYVGKRGNGRRGRGQRLMAMFACMYFAALRPAEAISLRRDDCHLPAKGWGRLTLDVSRPEVNRQWTDTGDAHEERGLKHRGANDVRVVPIPPELVKILRQHIADFGVGEDGRLFRSERGGVVASTAYTEVWQEARTLALTPAQVASSLARRPYDLRHAAVSLWLNGGVPAPEVANRAGHGVDVLLRVYAKCVDGQEEIVNQRIEDALVA</sequence>
<dbReference type="PANTHER" id="PTHR30349">
    <property type="entry name" value="PHAGE INTEGRASE-RELATED"/>
    <property type="match status" value="1"/>
</dbReference>
<evidence type="ECO:0000313" key="6">
    <source>
        <dbReference type="Proteomes" id="UP000583800"/>
    </source>
</evidence>
<dbReference type="RefSeq" id="WP_185084501.1">
    <property type="nucleotide sequence ID" value="NZ_JACHJB010000001.1"/>
</dbReference>
<evidence type="ECO:0000259" key="4">
    <source>
        <dbReference type="PROSITE" id="PS51898"/>
    </source>
</evidence>
<comment type="similarity">
    <text evidence="1">Belongs to the 'phage' integrase family.</text>
</comment>
<gene>
    <name evidence="5" type="ORF">FHU36_003291</name>
</gene>
<evidence type="ECO:0000256" key="1">
    <source>
        <dbReference type="ARBA" id="ARBA00008857"/>
    </source>
</evidence>
<dbReference type="GO" id="GO:0006310">
    <property type="term" value="P:DNA recombination"/>
    <property type="evidence" value="ECO:0007669"/>
    <property type="project" value="UniProtKB-KW"/>
</dbReference>
<name>A0A7X0C1H1_9ACTN</name>
<accession>A0A7X0C1H1</accession>
<dbReference type="Gene3D" id="1.10.150.130">
    <property type="match status" value="1"/>
</dbReference>
<comment type="caution">
    <text evidence="5">The sequence shown here is derived from an EMBL/GenBank/DDBJ whole genome shotgun (WGS) entry which is preliminary data.</text>
</comment>
<dbReference type="GO" id="GO:0003677">
    <property type="term" value="F:DNA binding"/>
    <property type="evidence" value="ECO:0007669"/>
    <property type="project" value="UniProtKB-KW"/>
</dbReference>
<dbReference type="EMBL" id="JACHJB010000001">
    <property type="protein sequence ID" value="MBB6346782.1"/>
    <property type="molecule type" value="Genomic_DNA"/>
</dbReference>
<dbReference type="SUPFAM" id="SSF56349">
    <property type="entry name" value="DNA breaking-rejoining enzymes"/>
    <property type="match status" value="1"/>
</dbReference>
<keyword evidence="6" id="KW-1185">Reference proteome</keyword>
<dbReference type="InterPro" id="IPR013762">
    <property type="entry name" value="Integrase-like_cat_sf"/>
</dbReference>
<organism evidence="5 6">
    <name type="scientific">Nonomuraea muscovyensis</name>
    <dbReference type="NCBI Taxonomy" id="1124761"/>
    <lineage>
        <taxon>Bacteria</taxon>
        <taxon>Bacillati</taxon>
        <taxon>Actinomycetota</taxon>
        <taxon>Actinomycetes</taxon>
        <taxon>Streptosporangiales</taxon>
        <taxon>Streptosporangiaceae</taxon>
        <taxon>Nonomuraea</taxon>
    </lineage>
</organism>
<dbReference type="Gene3D" id="1.10.443.10">
    <property type="entry name" value="Intergrase catalytic core"/>
    <property type="match status" value="1"/>
</dbReference>
<evidence type="ECO:0000256" key="3">
    <source>
        <dbReference type="ARBA" id="ARBA00023172"/>
    </source>
</evidence>
<dbReference type="InterPro" id="IPR011010">
    <property type="entry name" value="DNA_brk_join_enz"/>
</dbReference>
<keyword evidence="3" id="KW-0233">DNA recombination</keyword>
<dbReference type="InterPro" id="IPR010998">
    <property type="entry name" value="Integrase_recombinase_N"/>
</dbReference>
<dbReference type="PANTHER" id="PTHR30349:SF64">
    <property type="entry name" value="PROPHAGE INTEGRASE INTD-RELATED"/>
    <property type="match status" value="1"/>
</dbReference>
<dbReference type="PROSITE" id="PS51898">
    <property type="entry name" value="TYR_RECOMBINASE"/>
    <property type="match status" value="1"/>
</dbReference>
<dbReference type="GO" id="GO:0015074">
    <property type="term" value="P:DNA integration"/>
    <property type="evidence" value="ECO:0007669"/>
    <property type="project" value="InterPro"/>
</dbReference>
<dbReference type="Proteomes" id="UP000583800">
    <property type="component" value="Unassembled WGS sequence"/>
</dbReference>
<dbReference type="InterPro" id="IPR050090">
    <property type="entry name" value="Tyrosine_recombinase_XerCD"/>
</dbReference>
<protein>
    <submittedName>
        <fullName evidence="5">Integrase</fullName>
    </submittedName>
</protein>
<evidence type="ECO:0000256" key="2">
    <source>
        <dbReference type="ARBA" id="ARBA00023125"/>
    </source>
</evidence>
<dbReference type="InterPro" id="IPR002104">
    <property type="entry name" value="Integrase_catalytic"/>
</dbReference>
<feature type="domain" description="Tyr recombinase" evidence="4">
    <location>
        <begin position="236"/>
        <end position="457"/>
    </location>
</feature>
<reference evidence="5 6" key="1">
    <citation type="submission" date="2020-08" db="EMBL/GenBank/DDBJ databases">
        <title>Sequencing the genomes of 1000 actinobacteria strains.</title>
        <authorList>
            <person name="Klenk H.-P."/>
        </authorList>
    </citation>
    <scope>NUCLEOTIDE SEQUENCE [LARGE SCALE GENOMIC DNA]</scope>
    <source>
        <strain evidence="5 6">DSM 45913</strain>
    </source>
</reference>
<keyword evidence="2" id="KW-0238">DNA-binding</keyword>
<proteinExistence type="inferred from homology"/>
<evidence type="ECO:0000313" key="5">
    <source>
        <dbReference type="EMBL" id="MBB6346782.1"/>
    </source>
</evidence>
<dbReference type="AlphaFoldDB" id="A0A7X0C1H1"/>